<name>F8NSA5_SERL9</name>
<dbReference type="HOGENOM" id="CLU_060402_0_0_1"/>
<protein>
    <recommendedName>
        <fullName evidence="2">Phosphatidylglycerol lysyltransferase C-terminal domain-containing protein</fullName>
    </recommendedName>
</protein>
<feature type="domain" description="Phosphatidylglycerol lysyltransferase C-terminal" evidence="2">
    <location>
        <begin position="69"/>
        <end position="276"/>
    </location>
</feature>
<gene>
    <name evidence="3" type="ORF">SERLADRAFT_414466</name>
</gene>
<evidence type="ECO:0000256" key="1">
    <source>
        <dbReference type="SAM" id="MobiDB-lite"/>
    </source>
</evidence>
<feature type="compositionally biased region" description="Polar residues" evidence="1">
    <location>
        <begin position="305"/>
        <end position="314"/>
    </location>
</feature>
<dbReference type="OrthoDB" id="372395at2759"/>
<dbReference type="EMBL" id="GL945432">
    <property type="protein sequence ID" value="EGO26414.1"/>
    <property type="molecule type" value="Genomic_DNA"/>
</dbReference>
<sequence>MSEPHSNFNSPIVPVDSHPATHPDLPDLIAKYGSSTSTAWLETDRYSLWSPSHPIHQSEFTPVQGYLHKHGWLFAWGSPLVSHPSALKPTVDAFLTWVQSLQIELKPVWCCVDSRLEALLADMGWATVSCISEDVVDPEHLWELTSDDAKGKEGGASVVKDLKKNLRRADKDNVIVEEMQKETWSHEDKSEVDKGVEAWKKSRSGIQIASTSFLPWLDYQHRRYWVARQDGKPVGLLILTPVKSHYVIKNAVSFPKAPKGTSEALIHSALRAINEESRASTQGVDRHSPGANGNTNVNHSRESDATQFDGSSSENENENGKVEVTFSISAAPSLDPVKNVSGWKFTWLNKTYKKVSESSGLFKRGDFRSKFHGAHEPMFVCYPTEDGFGLDGIETLLRVLRK</sequence>
<feature type="compositionally biased region" description="Basic and acidic residues" evidence="1">
    <location>
        <begin position="276"/>
        <end position="288"/>
    </location>
</feature>
<dbReference type="RefSeq" id="XP_007316587.1">
    <property type="nucleotide sequence ID" value="XM_007316525.1"/>
</dbReference>
<organism>
    <name type="scientific">Serpula lacrymans var. lacrymans (strain S7.9)</name>
    <name type="common">Dry rot fungus</name>
    <dbReference type="NCBI Taxonomy" id="578457"/>
    <lineage>
        <taxon>Eukaryota</taxon>
        <taxon>Fungi</taxon>
        <taxon>Dikarya</taxon>
        <taxon>Basidiomycota</taxon>
        <taxon>Agaricomycotina</taxon>
        <taxon>Agaricomycetes</taxon>
        <taxon>Agaricomycetidae</taxon>
        <taxon>Boletales</taxon>
        <taxon>Coniophorineae</taxon>
        <taxon>Serpulaceae</taxon>
        <taxon>Serpula</taxon>
    </lineage>
</organism>
<dbReference type="AlphaFoldDB" id="F8NSA5"/>
<reference evidence="3" key="1">
    <citation type="submission" date="2011-04" db="EMBL/GenBank/DDBJ databases">
        <title>Evolution of plant cell wall degrading machinery underlies the functional diversity of forest fungi.</title>
        <authorList>
            <consortium name="US DOE Joint Genome Institute (JGI-PGF)"/>
            <person name="Eastwood D.C."/>
            <person name="Floudas D."/>
            <person name="Binder M."/>
            <person name="Majcherczyk A."/>
            <person name="Schneider P."/>
            <person name="Aerts A."/>
            <person name="Asiegbu F.O."/>
            <person name="Baker S.E."/>
            <person name="Barry K."/>
            <person name="Bendiksby M."/>
            <person name="Blumentritt M."/>
            <person name="Coutinho P.M."/>
            <person name="Cullen D."/>
            <person name="Cullen D."/>
            <person name="Gathman A."/>
            <person name="Goodell B."/>
            <person name="Henrissat B."/>
            <person name="Ihrmark K."/>
            <person name="Kauserud H."/>
            <person name="Kohler A."/>
            <person name="LaButti K."/>
            <person name="Lapidus A."/>
            <person name="Lavin J.L."/>
            <person name="Lee Y.-H."/>
            <person name="Lindquist E."/>
            <person name="Lilly W."/>
            <person name="Lucas S."/>
            <person name="Morin E."/>
            <person name="Murat C."/>
            <person name="Oguiza J.A."/>
            <person name="Park J."/>
            <person name="Pisabarro A.G."/>
            <person name="Riley R."/>
            <person name="Rosling A."/>
            <person name="Salamov A."/>
            <person name="Schmidt O."/>
            <person name="Schmutz J."/>
            <person name="Skrede I."/>
            <person name="Stenlid J."/>
            <person name="Wiebenga A."/>
            <person name="Xie X."/>
            <person name="Kues U."/>
            <person name="Hibbett D.S."/>
            <person name="Hoffmeister D."/>
            <person name="Hogberg N."/>
            <person name="Martin F."/>
            <person name="Grigoriev I.V."/>
            <person name="Watkinson S.C."/>
        </authorList>
    </citation>
    <scope>NUCLEOTIDE SEQUENCE</scope>
    <source>
        <strain evidence="3">S7.9</strain>
    </source>
</reference>
<dbReference type="InterPro" id="IPR024320">
    <property type="entry name" value="LPG_synthase_C"/>
</dbReference>
<dbReference type="Proteomes" id="UP000008064">
    <property type="component" value="Unassembled WGS sequence"/>
</dbReference>
<evidence type="ECO:0000259" key="2">
    <source>
        <dbReference type="Pfam" id="PF09924"/>
    </source>
</evidence>
<feature type="region of interest" description="Disordered" evidence="1">
    <location>
        <begin position="276"/>
        <end position="319"/>
    </location>
</feature>
<evidence type="ECO:0000313" key="3">
    <source>
        <dbReference type="EMBL" id="EGO26414.1"/>
    </source>
</evidence>
<dbReference type="KEGG" id="sla:SERLADRAFT_414466"/>
<accession>F8NSA5</accession>
<proteinExistence type="predicted"/>
<dbReference type="GeneID" id="18813273"/>
<dbReference type="Pfam" id="PF09924">
    <property type="entry name" value="LPG_synthase_C"/>
    <property type="match status" value="1"/>
</dbReference>